<comment type="pathway">
    <text evidence="2">Antibiotic biosynthesis.</text>
</comment>
<evidence type="ECO:0000256" key="3">
    <source>
        <dbReference type="ARBA" id="ARBA00022450"/>
    </source>
</evidence>
<dbReference type="InterPro" id="IPR009081">
    <property type="entry name" value="PP-bd_ACP"/>
</dbReference>
<dbReference type="Gene3D" id="3.10.129.110">
    <property type="entry name" value="Polyketide synthase dehydratase"/>
    <property type="match status" value="1"/>
</dbReference>
<dbReference type="SMART" id="SM01294">
    <property type="entry name" value="PKS_PP_betabranch"/>
    <property type="match status" value="1"/>
</dbReference>
<keyword evidence="8" id="KW-0012">Acyltransferase</keyword>
<dbReference type="InterPro" id="IPR010080">
    <property type="entry name" value="Thioester_reductase-like_dom"/>
</dbReference>
<comment type="caution">
    <text evidence="14">The sequence shown here is derived from an EMBL/GenBank/DDBJ whole genome shotgun (WGS) entry which is preliminary data.</text>
</comment>
<dbReference type="Pfam" id="PF08659">
    <property type="entry name" value="KR"/>
    <property type="match status" value="1"/>
</dbReference>
<dbReference type="InterPro" id="IPR049551">
    <property type="entry name" value="PKS_DH_C"/>
</dbReference>
<dbReference type="InterPro" id="IPR057326">
    <property type="entry name" value="KR_dom"/>
</dbReference>
<dbReference type="PROSITE" id="PS52019">
    <property type="entry name" value="PKS_MFAS_DH"/>
    <property type="match status" value="1"/>
</dbReference>
<evidence type="ECO:0000313" key="14">
    <source>
        <dbReference type="EMBL" id="MFC5152672.1"/>
    </source>
</evidence>
<proteinExistence type="predicted"/>
<evidence type="ECO:0000313" key="15">
    <source>
        <dbReference type="Proteomes" id="UP001596160"/>
    </source>
</evidence>
<dbReference type="Pfam" id="PF14765">
    <property type="entry name" value="PS-DH"/>
    <property type="match status" value="1"/>
</dbReference>
<dbReference type="CDD" id="cd00833">
    <property type="entry name" value="PKS"/>
    <property type="match status" value="1"/>
</dbReference>
<dbReference type="Pfam" id="PF08990">
    <property type="entry name" value="Docking"/>
    <property type="match status" value="1"/>
</dbReference>
<dbReference type="Pfam" id="PF21089">
    <property type="entry name" value="PKS_DH_N"/>
    <property type="match status" value="1"/>
</dbReference>
<feature type="region of interest" description="Disordered" evidence="10">
    <location>
        <begin position="69"/>
        <end position="88"/>
    </location>
</feature>
<organism evidence="14 15">
    <name type="scientific">Streptomyces amakusaensis</name>
    <dbReference type="NCBI Taxonomy" id="67271"/>
    <lineage>
        <taxon>Bacteria</taxon>
        <taxon>Bacillati</taxon>
        <taxon>Actinomycetota</taxon>
        <taxon>Actinomycetes</taxon>
        <taxon>Kitasatosporales</taxon>
        <taxon>Streptomycetaceae</taxon>
        <taxon>Streptomyces</taxon>
    </lineage>
</organism>
<dbReference type="InterPro" id="IPR020806">
    <property type="entry name" value="PKS_PP-bd"/>
</dbReference>
<feature type="domain" description="Ketosynthase family 3 (KS3)" evidence="12">
    <location>
        <begin position="33"/>
        <end position="457"/>
    </location>
</feature>
<keyword evidence="6" id="KW-0045">Antibiotic biosynthesis</keyword>
<keyword evidence="3" id="KW-0596">Phosphopantetheine</keyword>
<dbReference type="PANTHER" id="PTHR43775:SF51">
    <property type="entry name" value="INACTIVE PHENOLPHTHIOCEROL SYNTHESIS POLYKETIDE SYNTHASE TYPE I PKS1-RELATED"/>
    <property type="match status" value="1"/>
</dbReference>
<dbReference type="InterPro" id="IPR014043">
    <property type="entry name" value="Acyl_transferase_dom"/>
</dbReference>
<dbReference type="SMART" id="SM00825">
    <property type="entry name" value="PKS_KS"/>
    <property type="match status" value="1"/>
</dbReference>
<dbReference type="SUPFAM" id="SSF53901">
    <property type="entry name" value="Thiolase-like"/>
    <property type="match status" value="1"/>
</dbReference>
<evidence type="ECO:0000259" key="13">
    <source>
        <dbReference type="PROSITE" id="PS52019"/>
    </source>
</evidence>
<evidence type="ECO:0000256" key="9">
    <source>
        <dbReference type="PROSITE-ProRule" id="PRU01363"/>
    </source>
</evidence>
<protein>
    <submittedName>
        <fullName evidence="14">Type I polyketide synthase</fullName>
    </submittedName>
</protein>
<dbReference type="InterPro" id="IPR006162">
    <property type="entry name" value="Ppantetheine_attach_site"/>
</dbReference>
<keyword evidence="7" id="KW-0511">Multifunctional enzyme</keyword>
<dbReference type="InterPro" id="IPR016036">
    <property type="entry name" value="Malonyl_transacylase_ACP-bd"/>
</dbReference>
<dbReference type="InterPro" id="IPR016035">
    <property type="entry name" value="Acyl_Trfase/lysoPLipase"/>
</dbReference>
<evidence type="ECO:0000256" key="4">
    <source>
        <dbReference type="ARBA" id="ARBA00022553"/>
    </source>
</evidence>
<dbReference type="Pfam" id="PF07993">
    <property type="entry name" value="NAD_binding_4"/>
    <property type="match status" value="1"/>
</dbReference>
<dbReference type="Pfam" id="PF22953">
    <property type="entry name" value="SpnB_Rossmann"/>
    <property type="match status" value="1"/>
</dbReference>
<dbReference type="PROSITE" id="PS00012">
    <property type="entry name" value="PHOSPHOPANTETHEINE"/>
    <property type="match status" value="1"/>
</dbReference>
<feature type="domain" description="PKS/mFAS DH" evidence="13">
    <location>
        <begin position="927"/>
        <end position="1199"/>
    </location>
</feature>
<dbReference type="SUPFAM" id="SSF55048">
    <property type="entry name" value="Probable ACP-binding domain of malonyl-CoA ACP transacylase"/>
    <property type="match status" value="1"/>
</dbReference>
<dbReference type="Gene3D" id="3.30.70.3290">
    <property type="match status" value="1"/>
</dbReference>
<dbReference type="InterPro" id="IPR049552">
    <property type="entry name" value="PKS_DH_N"/>
</dbReference>
<dbReference type="Gene3D" id="3.40.50.720">
    <property type="entry name" value="NAD(P)-binding Rossmann-like Domain"/>
    <property type="match status" value="2"/>
</dbReference>
<dbReference type="InterPro" id="IPR016039">
    <property type="entry name" value="Thiolase-like"/>
</dbReference>
<dbReference type="SMART" id="SM00827">
    <property type="entry name" value="PKS_AT"/>
    <property type="match status" value="1"/>
</dbReference>
<dbReference type="Pfam" id="PF00550">
    <property type="entry name" value="PP-binding"/>
    <property type="match status" value="1"/>
</dbReference>
<keyword evidence="15" id="KW-1185">Reference proteome</keyword>
<dbReference type="InterPro" id="IPR001227">
    <property type="entry name" value="Ac_transferase_dom_sf"/>
</dbReference>
<dbReference type="EMBL" id="JBHSKP010000006">
    <property type="protein sequence ID" value="MFC5152672.1"/>
    <property type="molecule type" value="Genomic_DNA"/>
</dbReference>
<feature type="region of interest" description="Disordered" evidence="10">
    <location>
        <begin position="1058"/>
        <end position="1077"/>
    </location>
</feature>
<dbReference type="NCBIfam" id="TIGR01746">
    <property type="entry name" value="Thioester-redct"/>
    <property type="match status" value="1"/>
</dbReference>
<dbReference type="Pfam" id="PF00698">
    <property type="entry name" value="Acyl_transf_1"/>
    <property type="match status" value="1"/>
</dbReference>
<dbReference type="InterPro" id="IPR032821">
    <property type="entry name" value="PKS_assoc"/>
</dbReference>
<evidence type="ECO:0000259" key="12">
    <source>
        <dbReference type="PROSITE" id="PS52004"/>
    </source>
</evidence>
<name>A0ABW0AKZ1_9ACTN</name>
<dbReference type="InterPro" id="IPR020807">
    <property type="entry name" value="PKS_DH"/>
</dbReference>
<feature type="region of interest" description="N-terminal hotdog fold" evidence="9">
    <location>
        <begin position="927"/>
        <end position="1050"/>
    </location>
</feature>
<dbReference type="Gene3D" id="3.40.47.10">
    <property type="match status" value="1"/>
</dbReference>
<dbReference type="PROSITE" id="PS00606">
    <property type="entry name" value="KS3_1"/>
    <property type="match status" value="1"/>
</dbReference>
<dbReference type="InterPro" id="IPR055123">
    <property type="entry name" value="SpnB-like_Rossmann"/>
</dbReference>
<dbReference type="Pfam" id="PF02801">
    <property type="entry name" value="Ketoacyl-synt_C"/>
    <property type="match status" value="1"/>
</dbReference>
<feature type="domain" description="Carrier" evidence="11">
    <location>
        <begin position="1697"/>
        <end position="1774"/>
    </location>
</feature>
<dbReference type="CDD" id="cd05235">
    <property type="entry name" value="SDR_e1"/>
    <property type="match status" value="1"/>
</dbReference>
<dbReference type="InterPro" id="IPR015083">
    <property type="entry name" value="NorB/c/GfsB-D-like_docking"/>
</dbReference>
<dbReference type="InterPro" id="IPR036291">
    <property type="entry name" value="NAD(P)-bd_dom_sf"/>
</dbReference>
<dbReference type="SMART" id="SM00826">
    <property type="entry name" value="PKS_DH"/>
    <property type="match status" value="1"/>
</dbReference>
<dbReference type="InterPro" id="IPR036736">
    <property type="entry name" value="ACP-like_sf"/>
</dbReference>
<evidence type="ECO:0000256" key="5">
    <source>
        <dbReference type="ARBA" id="ARBA00022679"/>
    </source>
</evidence>
<accession>A0ABW0AKZ1</accession>
<dbReference type="InterPro" id="IPR018201">
    <property type="entry name" value="Ketoacyl_synth_AS"/>
</dbReference>
<gene>
    <name evidence="14" type="ORF">ACFPRH_13080</name>
</gene>
<feature type="region of interest" description="C-terminal hotdog fold" evidence="9">
    <location>
        <begin position="1061"/>
        <end position="1199"/>
    </location>
</feature>
<dbReference type="CDD" id="cd08956">
    <property type="entry name" value="KR_3_FAS_SDR_x"/>
    <property type="match status" value="1"/>
</dbReference>
<dbReference type="PANTHER" id="PTHR43775">
    <property type="entry name" value="FATTY ACID SYNTHASE"/>
    <property type="match status" value="1"/>
</dbReference>
<evidence type="ECO:0000256" key="7">
    <source>
        <dbReference type="ARBA" id="ARBA00023268"/>
    </source>
</evidence>
<dbReference type="Gene3D" id="3.40.366.10">
    <property type="entry name" value="Malonyl-Coenzyme A Acyl Carrier Protein, domain 2"/>
    <property type="match status" value="1"/>
</dbReference>
<dbReference type="InterPro" id="IPR013968">
    <property type="entry name" value="PKS_KR"/>
</dbReference>
<dbReference type="Pfam" id="PF00109">
    <property type="entry name" value="ketoacyl-synt"/>
    <property type="match status" value="1"/>
</dbReference>
<dbReference type="Gene3D" id="1.10.1200.10">
    <property type="entry name" value="ACP-like"/>
    <property type="match status" value="1"/>
</dbReference>
<comment type="cofactor">
    <cofactor evidence="1">
        <name>pantetheine 4'-phosphate</name>
        <dbReference type="ChEBI" id="CHEBI:47942"/>
    </cofactor>
</comment>
<dbReference type="InterPro" id="IPR042104">
    <property type="entry name" value="PKS_dehydratase_sf"/>
</dbReference>
<dbReference type="InterPro" id="IPR014031">
    <property type="entry name" value="Ketoacyl_synth_C"/>
</dbReference>
<evidence type="ECO:0000256" key="10">
    <source>
        <dbReference type="SAM" id="MobiDB-lite"/>
    </source>
</evidence>
<dbReference type="InterPro" id="IPR014030">
    <property type="entry name" value="Ketoacyl_synth_N"/>
</dbReference>
<dbReference type="PROSITE" id="PS50075">
    <property type="entry name" value="CARRIER"/>
    <property type="match status" value="1"/>
</dbReference>
<keyword evidence="5" id="KW-0808">Transferase</keyword>
<evidence type="ECO:0000256" key="2">
    <source>
        <dbReference type="ARBA" id="ARBA00004792"/>
    </source>
</evidence>
<feature type="active site" description="Proton acceptor; for dehydratase activity" evidence="9">
    <location>
        <position position="959"/>
    </location>
</feature>
<evidence type="ECO:0000256" key="6">
    <source>
        <dbReference type="ARBA" id="ARBA00023194"/>
    </source>
</evidence>
<dbReference type="InterPro" id="IPR013120">
    <property type="entry name" value="FAR_NAD-bd"/>
</dbReference>
<dbReference type="SMART" id="SM00823">
    <property type="entry name" value="PKS_PP"/>
    <property type="match status" value="1"/>
</dbReference>
<dbReference type="InterPro" id="IPR049900">
    <property type="entry name" value="PKS_mFAS_DH"/>
</dbReference>
<dbReference type="InterPro" id="IPR020841">
    <property type="entry name" value="PKS_Beta-ketoAc_synthase_dom"/>
</dbReference>
<dbReference type="InterPro" id="IPR050091">
    <property type="entry name" value="PKS_NRPS_Biosynth_Enz"/>
</dbReference>
<evidence type="ECO:0000256" key="1">
    <source>
        <dbReference type="ARBA" id="ARBA00001957"/>
    </source>
</evidence>
<dbReference type="SUPFAM" id="SSF51735">
    <property type="entry name" value="NAD(P)-binding Rossmann-fold domains"/>
    <property type="match status" value="3"/>
</dbReference>
<dbReference type="Proteomes" id="UP001596160">
    <property type="component" value="Unassembled WGS sequence"/>
</dbReference>
<evidence type="ECO:0000256" key="8">
    <source>
        <dbReference type="ARBA" id="ARBA00023315"/>
    </source>
</evidence>
<dbReference type="Pfam" id="PF16197">
    <property type="entry name" value="KAsynt_C_assoc"/>
    <property type="match status" value="1"/>
</dbReference>
<feature type="region of interest" description="Disordered" evidence="10">
    <location>
        <begin position="457"/>
        <end position="478"/>
    </location>
</feature>
<dbReference type="PROSITE" id="PS52004">
    <property type="entry name" value="KS3_2"/>
    <property type="match status" value="1"/>
</dbReference>
<sequence>MSEESKLVEYLRWVTADLSKARERIAELEAGREEPIAVVGMACRYPGGVSSPEELWQLVAEERDAITEFPPDRGWDTESIYDPDPDKPGHTYTRAGGFLDGATRFDAAFFGISPREALAMDPQQRQFLETTWEVLERAGVRPETLKGSRTGVFAGIAGQSYVTLNGPQELEGYLMTGSLTAVVAGRVSYTFGLEGPAVTLDTACSSSLVAIHLAAQSLRRGESTLAVAGGATVAGDPAGWVEFSRQRGLAPDGRAKSYAGTADGTTWAEGVGVVLLERLSDARRNGHQIHAVLRGSAVNQDGASSGLTAPNGPSQERVIQQALADAKLSPADVQVIEGHGTGTRLGDPIEVQALLATYGQGRPDGAPALLGSLKSNIGHTVAAAGVGGVIKMVMAMRHGRLPRTLHVDEPTPLVDWTTGSVELLTEARPWPERNGPRRAAVSAFGVSGTNAHVIIEEPPAPPPAPAGKPAAGPAAAPTPPPALVWPLSAKTGPALRDRAAGLLAAAEQGAAPLDLAYSLTTARSVLDRGAVVVGADRADLLAGLRALADGDTTPLRRPDGRVAFLFTGGGPQRVGMGRELYERYPVYAEAFDEICAELDPHLGRPLREVVFGEPGPIDRTEFTQPALFAVQTALVRTLAAWGVRPDLVAGHSSGEVTAAHIAGVLSLPDAAKLIAARGRLMQALPETGAMVSLRVGEDEVREVLRGHDPDVIGIAVVNGPRAVVVSGEETPVLAVAAEFERRGRRVKRITVSHASHSPLMEGMLPAYGAVAAELTYHEPTVPVVSTVTGERAPEGLLTDPGYWVRNVRRPVRFADALRSLSALEATAFVEIGPATVLTPLVGEVVDGDHAALPVMRAGHPEPSVLVEAVGRLHLAGAPVDWEAFFDGTGARLVDLPTYPFQGERYWLDPAPTTGGDPGRFGFDTAGHPLLGALTPLAGGDGLVATALLSRRTHPWLADHTLFGAPVVPAAVLVELAFRAGDEHGCTTLSAFTTDTPLLLPDEGGLQLQISLGAPDAAGERPLTVHGRPQGGDAPWTRYAAGRMGNAPAEPAFDLASWPPDAEPLPVGEPLGDDGPHGPAPTGIRAAWRRDDTVFAEIALPDTVDSDGYGLHPALLDAAIRLALPNESGDGDGDENGRTVTVPVRWDGTRLYADGARELRVAVRELPDGDLVLRIADQDGQPVLETRALRPAPLTEDRIDRIRTRPYDSLFGLDWIPLPLSEPEPATETRWGVLDLKDTASETSETFAAPPGAARFAHPSEVADALAAGLRVDAVLVPPPVPGDPDRIPEAAHELTHRALALVRAWISEERLADTRLVILTRGAAVAADEPVADLAAAPLWGLLRSAQAENPGRIVLADLDASPASADRLPAVLLAGEPQVRIRDGRIAIPQLTRIPEPEPETSAVPQDTPAGPWRPGGTVLITGGTGVLGGLIARHLAARHRVGHLLLLSRSGRGAPDAARLEAELTALGAKVTIAACDAADPETLAAVLADIPAEHPLTGVVHAAGLIRDGLLTTLTADDVERVLRPKLDAAWQLHRLTRDADLSAFVLFSSVAGVFGGPGQSNYAAANVFLDALAQDRRHRGLPATSIAWGLWAQASGITQELGEADLARIARDGFGQVSSEAGPELLDRAVALDRSGAIATPLDLAAMRAHPTRVLPVLRDLVRLPGRRTVPVPGTGTGGEGLADRLAGLDPAGRLELLRDLVVSRVASVLGHRDTAVDGEPRFTDIGFDSLTAVELRNELNTATGLRLPGSIVFDHPTPSALAAHLLGELVAEPLPDAEPALPEIDFASEVRLADDIVPADEVVHTAHDPREVLLTGATGFVGAFLLRDLLRTTRARVHCLVRGEDTESATRRLIEHLEWYGIAGEIDRSRISVVLGDLARPSLGLDPGVHEDLARRADAVYHAGASVNWLYSYPTVKAANVTGTEEVLRLAALHRTVPVHHISSTGVYTRTVADGVPLRADDPTGPPEDMHNGYRQSKWVSEGIIGLARERGLPVTVYRVDAVSGDSVNGACQTRDFVWLSVKGLVQAGAVPTGLAGTFHLVPVDHVAAAVTRLSLREEAAGRTFNVSGDSALTYPEIVGHLRSFGYPLAELEWSDWLDRVKSDRGNAIIPLLDTFEAFATFGDDTYLPVDATETNEALAATGVVCPEMTKELFERYVQFFVGAGHFPPAP</sequence>
<keyword evidence="4" id="KW-0597">Phosphoprotein</keyword>
<dbReference type="SMART" id="SM00822">
    <property type="entry name" value="PKS_KR"/>
    <property type="match status" value="1"/>
</dbReference>
<feature type="active site" description="Proton donor; for dehydratase activity" evidence="9">
    <location>
        <position position="1116"/>
    </location>
</feature>
<dbReference type="SUPFAM" id="SSF52151">
    <property type="entry name" value="FabD/lysophospholipase-like"/>
    <property type="match status" value="1"/>
</dbReference>
<reference evidence="15" key="1">
    <citation type="journal article" date="2019" name="Int. J. Syst. Evol. Microbiol.">
        <title>The Global Catalogue of Microorganisms (GCM) 10K type strain sequencing project: providing services to taxonomists for standard genome sequencing and annotation.</title>
        <authorList>
            <consortium name="The Broad Institute Genomics Platform"/>
            <consortium name="The Broad Institute Genome Sequencing Center for Infectious Disease"/>
            <person name="Wu L."/>
            <person name="Ma J."/>
        </authorList>
    </citation>
    <scope>NUCLEOTIDE SEQUENCE [LARGE SCALE GENOMIC DNA]</scope>
    <source>
        <strain evidence="15">PCU 266</strain>
    </source>
</reference>
<evidence type="ECO:0000259" key="11">
    <source>
        <dbReference type="PROSITE" id="PS50075"/>
    </source>
</evidence>
<dbReference type="SUPFAM" id="SSF47336">
    <property type="entry name" value="ACP-like"/>
    <property type="match status" value="1"/>
</dbReference>